<organism evidence="3 4">
    <name type="scientific">Acuticoccus mangrovi</name>
    <dbReference type="NCBI Taxonomy" id="2796142"/>
    <lineage>
        <taxon>Bacteria</taxon>
        <taxon>Pseudomonadati</taxon>
        <taxon>Pseudomonadota</taxon>
        <taxon>Alphaproteobacteria</taxon>
        <taxon>Hyphomicrobiales</taxon>
        <taxon>Amorphaceae</taxon>
        <taxon>Acuticoccus</taxon>
    </lineage>
</organism>
<sequence>MKDGQGTRGARRILDELRRARALLINPLDEDGQLLADHLKRLGCAVAPAWPPPSTLPDGIDTVLIGVDEVAVGDMVQLLEGHDVAVIAIVTYESPTTLKSIYDLNAHGVMSKPLRPLGILTQFTLARYRHRTEGRLNGKIRKLEDTLKGRRMVDRAIRLLMDEQGLAEDAAYRLLRDQATAERIALSSIAEEIVTAYETMARLGLKRPGPGSAASAASAAGVPPKVASPKD</sequence>
<feature type="region of interest" description="Disordered" evidence="1">
    <location>
        <begin position="207"/>
        <end position="231"/>
    </location>
</feature>
<evidence type="ECO:0000313" key="4">
    <source>
        <dbReference type="Proteomes" id="UP000609531"/>
    </source>
</evidence>
<reference evidence="3" key="1">
    <citation type="submission" date="2020-12" db="EMBL/GenBank/DDBJ databases">
        <title>Bacterial taxonomy.</title>
        <authorList>
            <person name="Pan X."/>
        </authorList>
    </citation>
    <scope>NUCLEOTIDE SEQUENCE</scope>
    <source>
        <strain evidence="3">B2012</strain>
    </source>
</reference>
<dbReference type="Gene3D" id="3.40.50.2300">
    <property type="match status" value="1"/>
</dbReference>
<protein>
    <submittedName>
        <fullName evidence="3">ANTAR domain-containing protein</fullName>
    </submittedName>
</protein>
<dbReference type="InterPro" id="IPR049021">
    <property type="entry name" value="AmiR_N"/>
</dbReference>
<dbReference type="Pfam" id="PF21332">
    <property type="entry name" value="AmiR_N"/>
    <property type="match status" value="1"/>
</dbReference>
<dbReference type="SMART" id="SM01012">
    <property type="entry name" value="ANTAR"/>
    <property type="match status" value="1"/>
</dbReference>
<feature type="domain" description="ANTAR" evidence="2">
    <location>
        <begin position="133"/>
        <end position="194"/>
    </location>
</feature>
<dbReference type="RefSeq" id="WP_198882930.1">
    <property type="nucleotide sequence ID" value="NZ_JAEKJA010000012.1"/>
</dbReference>
<dbReference type="PIRSF" id="PIRSF036382">
    <property type="entry name" value="RR_antiterm"/>
    <property type="match status" value="1"/>
</dbReference>
<accession>A0A934MM78</accession>
<dbReference type="Gene3D" id="1.10.10.10">
    <property type="entry name" value="Winged helix-like DNA-binding domain superfamily/Winged helix DNA-binding domain"/>
    <property type="match status" value="1"/>
</dbReference>
<dbReference type="InterPro" id="IPR036388">
    <property type="entry name" value="WH-like_DNA-bd_sf"/>
</dbReference>
<dbReference type="Pfam" id="PF03861">
    <property type="entry name" value="ANTAR"/>
    <property type="match status" value="1"/>
</dbReference>
<dbReference type="InterPro" id="IPR005561">
    <property type="entry name" value="ANTAR"/>
</dbReference>
<name>A0A934MM78_9HYPH</name>
<comment type="caution">
    <text evidence="3">The sequence shown here is derived from an EMBL/GenBank/DDBJ whole genome shotgun (WGS) entry which is preliminary data.</text>
</comment>
<proteinExistence type="predicted"/>
<dbReference type="InterPro" id="IPR011006">
    <property type="entry name" value="CheY-like_superfamily"/>
</dbReference>
<keyword evidence="4" id="KW-1185">Reference proteome</keyword>
<evidence type="ECO:0000313" key="3">
    <source>
        <dbReference type="EMBL" id="MBJ3777029.1"/>
    </source>
</evidence>
<evidence type="ECO:0000256" key="1">
    <source>
        <dbReference type="SAM" id="MobiDB-lite"/>
    </source>
</evidence>
<feature type="compositionally biased region" description="Low complexity" evidence="1">
    <location>
        <begin position="208"/>
        <end position="231"/>
    </location>
</feature>
<dbReference type="InterPro" id="IPR008327">
    <property type="entry name" value="Sig_transdc_resp-reg_antiterm"/>
</dbReference>
<dbReference type="AlphaFoldDB" id="A0A934MM78"/>
<dbReference type="EMBL" id="JAEKJA010000012">
    <property type="protein sequence ID" value="MBJ3777029.1"/>
    <property type="molecule type" value="Genomic_DNA"/>
</dbReference>
<dbReference type="Proteomes" id="UP000609531">
    <property type="component" value="Unassembled WGS sequence"/>
</dbReference>
<evidence type="ECO:0000259" key="2">
    <source>
        <dbReference type="PROSITE" id="PS50921"/>
    </source>
</evidence>
<dbReference type="SUPFAM" id="SSF52172">
    <property type="entry name" value="CheY-like"/>
    <property type="match status" value="1"/>
</dbReference>
<dbReference type="GO" id="GO:0003723">
    <property type="term" value="F:RNA binding"/>
    <property type="evidence" value="ECO:0007669"/>
    <property type="project" value="InterPro"/>
</dbReference>
<gene>
    <name evidence="3" type="ORF">JCR33_15080</name>
</gene>
<dbReference type="PROSITE" id="PS50921">
    <property type="entry name" value="ANTAR"/>
    <property type="match status" value="1"/>
</dbReference>